<dbReference type="RefSeq" id="WP_164336586.1">
    <property type="nucleotide sequence ID" value="NZ_JAAKFZ010000018.1"/>
</dbReference>
<proteinExistence type="predicted"/>
<reference evidence="1 2" key="1">
    <citation type="submission" date="2020-02" db="EMBL/GenBank/DDBJ databases">
        <title>M-like protein SrM is not crucial to the virulence of a novel isolate of Streptococcus equi subsp. ruminatorum from Macaca mulatta.</title>
        <authorList>
            <person name="Guo G."/>
            <person name="Cheng L."/>
            <person name="Zhang W."/>
        </authorList>
    </citation>
    <scope>NUCLEOTIDE SEQUENCE [LARGE SCALE GENOMIC DNA]</scope>
    <source>
        <strain evidence="1 2">FJ1804</strain>
    </source>
</reference>
<protein>
    <submittedName>
        <fullName evidence="1">Uncharacterized protein</fullName>
    </submittedName>
</protein>
<accession>A0A6M1KZD6</accession>
<gene>
    <name evidence="1" type="ORF">G5B50_07305</name>
</gene>
<dbReference type="Proteomes" id="UP000479499">
    <property type="component" value="Unassembled WGS sequence"/>
</dbReference>
<comment type="caution">
    <text evidence="1">The sequence shown here is derived from an EMBL/GenBank/DDBJ whole genome shotgun (WGS) entry which is preliminary data.</text>
</comment>
<organism evidence="1 2">
    <name type="scientific">Streptococcus equi subsp. ruminatorum</name>
    <dbReference type="NCBI Taxonomy" id="254358"/>
    <lineage>
        <taxon>Bacteria</taxon>
        <taxon>Bacillati</taxon>
        <taxon>Bacillota</taxon>
        <taxon>Bacilli</taxon>
        <taxon>Lactobacillales</taxon>
        <taxon>Streptococcaceae</taxon>
        <taxon>Streptococcus</taxon>
    </lineage>
</organism>
<dbReference type="AlphaFoldDB" id="A0A6M1KZD6"/>
<sequence>MSEQYLSIKESLGYKHVKQALWNVFSVDLDEIPIHEGEDENFNFVFTYKNCEMTMGISSTGKYTQFEAGEGGLFNVWFSHYVGKRFAITFLYEVIGDESIKRVFGKDEQSIEYAMRVLKDYLDSDEAKVLLKNE</sequence>
<evidence type="ECO:0000313" key="1">
    <source>
        <dbReference type="EMBL" id="NGL84571.1"/>
    </source>
</evidence>
<name>A0A6M1KZD6_9STRE</name>
<evidence type="ECO:0000313" key="2">
    <source>
        <dbReference type="Proteomes" id="UP000479499"/>
    </source>
</evidence>
<dbReference type="EMBL" id="JAAKFZ010000018">
    <property type="protein sequence ID" value="NGL84571.1"/>
    <property type="molecule type" value="Genomic_DNA"/>
</dbReference>